<comment type="caution">
    <text evidence="4">The sequence shown here is derived from an EMBL/GenBank/DDBJ whole genome shotgun (WGS) entry which is preliminary data.</text>
</comment>
<dbReference type="PANTHER" id="PTHR35561">
    <property type="entry name" value="RNA 2',3'-CYCLIC PHOSPHODIESTERASE"/>
    <property type="match status" value="1"/>
</dbReference>
<evidence type="ECO:0000313" key="5">
    <source>
        <dbReference type="Proteomes" id="UP000683139"/>
    </source>
</evidence>
<dbReference type="Gene3D" id="3.90.1140.10">
    <property type="entry name" value="Cyclic phosphodiesterase"/>
    <property type="match status" value="1"/>
</dbReference>
<dbReference type="SUPFAM" id="SSF55144">
    <property type="entry name" value="LigT-like"/>
    <property type="match status" value="1"/>
</dbReference>
<organism evidence="4 5">
    <name type="scientific">Paenibacillus montaniterrae</name>
    <dbReference type="NCBI Taxonomy" id="429341"/>
    <lineage>
        <taxon>Bacteria</taxon>
        <taxon>Bacillati</taxon>
        <taxon>Bacillota</taxon>
        <taxon>Bacilli</taxon>
        <taxon>Bacillales</taxon>
        <taxon>Paenibacillaceae</taxon>
        <taxon>Paenibacillus</taxon>
    </lineage>
</organism>
<dbReference type="HAMAP" id="MF_01940">
    <property type="entry name" value="RNA_CPDase"/>
    <property type="match status" value="1"/>
</dbReference>
<dbReference type="Proteomes" id="UP000683139">
    <property type="component" value="Unassembled WGS sequence"/>
</dbReference>
<accession>A0A919YP93</accession>
<keyword evidence="1 2" id="KW-0378">Hydrolase</keyword>
<dbReference type="NCBIfam" id="TIGR02258">
    <property type="entry name" value="2_5_ligase"/>
    <property type="match status" value="1"/>
</dbReference>
<feature type="domain" description="Phosphoesterase HXTX" evidence="3">
    <location>
        <begin position="105"/>
        <end position="166"/>
    </location>
</feature>
<evidence type="ECO:0000256" key="2">
    <source>
        <dbReference type="HAMAP-Rule" id="MF_01940"/>
    </source>
</evidence>
<dbReference type="InterPro" id="IPR009097">
    <property type="entry name" value="Cyclic_Pdiesterase"/>
</dbReference>
<dbReference type="GO" id="GO:0008664">
    <property type="term" value="F:RNA 2',3'-cyclic 3'-phosphodiesterase activity"/>
    <property type="evidence" value="ECO:0007669"/>
    <property type="project" value="UniProtKB-EC"/>
</dbReference>
<comment type="catalytic activity">
    <reaction evidence="2">
        <text>a 3'-end 2',3'-cyclophospho-ribonucleotide-RNA + H2O = a 3'-end 2'-phospho-ribonucleotide-RNA + H(+)</text>
        <dbReference type="Rhea" id="RHEA:11828"/>
        <dbReference type="Rhea" id="RHEA-COMP:10464"/>
        <dbReference type="Rhea" id="RHEA-COMP:17353"/>
        <dbReference type="ChEBI" id="CHEBI:15377"/>
        <dbReference type="ChEBI" id="CHEBI:15378"/>
        <dbReference type="ChEBI" id="CHEBI:83064"/>
        <dbReference type="ChEBI" id="CHEBI:173113"/>
        <dbReference type="EC" id="3.1.4.58"/>
    </reaction>
</comment>
<dbReference type="PANTHER" id="PTHR35561:SF1">
    <property type="entry name" value="RNA 2',3'-CYCLIC PHOSPHODIESTERASE"/>
    <property type="match status" value="1"/>
</dbReference>
<keyword evidence="5" id="KW-1185">Reference proteome</keyword>
<sequence>MSQKQDTLRLFIAVPLPSSVKEALQQWVSSHKHQLSFRKWTHPEDYHITLQFLGDTSQEQYEQLCQALASVKLSPFQLQLNELGSFGSKQAPRILWAGLSGDLPALQQLQQQVVANSGFQAEERSYRPHITIARYYEGKQPFQAAALADGLPPLAWQVDQFTIMRTGLGNIPMYTTLKSFKGS</sequence>
<protein>
    <recommendedName>
        <fullName evidence="2">RNA 2',3'-cyclic phosphodiesterase</fullName>
        <shortName evidence="2">RNA 2',3'-CPDase</shortName>
        <ecNumber evidence="2">3.1.4.58</ecNumber>
    </recommendedName>
</protein>
<feature type="active site" description="Proton donor" evidence="2">
    <location>
        <position position="47"/>
    </location>
</feature>
<reference evidence="4" key="1">
    <citation type="submission" date="2021-03" db="EMBL/GenBank/DDBJ databases">
        <title>Antimicrobial resistance genes in bacteria isolated from Japanese honey, and their potential for conferring macrolide and lincosamide resistance in the American foulbrood pathogen Paenibacillus larvae.</title>
        <authorList>
            <person name="Okamoto M."/>
            <person name="Kumagai M."/>
            <person name="Kanamori H."/>
            <person name="Takamatsu D."/>
        </authorList>
    </citation>
    <scope>NUCLEOTIDE SEQUENCE</scope>
    <source>
        <strain evidence="4">J40TS1</strain>
    </source>
</reference>
<comment type="similarity">
    <text evidence="2">Belongs to the 2H phosphoesterase superfamily. ThpR family.</text>
</comment>
<feature type="short sequence motif" description="HXTX 1" evidence="2">
    <location>
        <begin position="47"/>
        <end position="50"/>
    </location>
</feature>
<evidence type="ECO:0000259" key="3">
    <source>
        <dbReference type="Pfam" id="PF02834"/>
    </source>
</evidence>
<name>A0A919YP93_9BACL</name>
<gene>
    <name evidence="4" type="ORF">J40TS1_05330</name>
</gene>
<feature type="domain" description="Phosphoesterase HXTX" evidence="3">
    <location>
        <begin position="14"/>
        <end position="96"/>
    </location>
</feature>
<comment type="function">
    <text evidence="2">Hydrolyzes RNA 2',3'-cyclic phosphodiester to an RNA 2'-phosphomonoester.</text>
</comment>
<feature type="short sequence motif" description="HXTX 2" evidence="2">
    <location>
        <begin position="129"/>
        <end position="132"/>
    </location>
</feature>
<dbReference type="InterPro" id="IPR014051">
    <property type="entry name" value="Phosphoesterase_HXTX"/>
</dbReference>
<dbReference type="InterPro" id="IPR004175">
    <property type="entry name" value="RNA_CPDase"/>
</dbReference>
<feature type="active site" description="Proton acceptor" evidence="2">
    <location>
        <position position="129"/>
    </location>
</feature>
<dbReference type="AlphaFoldDB" id="A0A919YP93"/>
<evidence type="ECO:0000256" key="1">
    <source>
        <dbReference type="ARBA" id="ARBA00022801"/>
    </source>
</evidence>
<dbReference type="Pfam" id="PF02834">
    <property type="entry name" value="LigT_PEase"/>
    <property type="match status" value="2"/>
</dbReference>
<proteinExistence type="inferred from homology"/>
<dbReference type="EMBL" id="BOSE01000001">
    <property type="protein sequence ID" value="GIP14891.1"/>
    <property type="molecule type" value="Genomic_DNA"/>
</dbReference>
<dbReference type="EC" id="3.1.4.58" evidence="2"/>
<dbReference type="RefSeq" id="WP_213513074.1">
    <property type="nucleotide sequence ID" value="NZ_BOSE01000001.1"/>
</dbReference>
<dbReference type="GO" id="GO:0004113">
    <property type="term" value="F:2',3'-cyclic-nucleotide 3'-phosphodiesterase activity"/>
    <property type="evidence" value="ECO:0007669"/>
    <property type="project" value="InterPro"/>
</dbReference>
<evidence type="ECO:0000313" key="4">
    <source>
        <dbReference type="EMBL" id="GIP14891.1"/>
    </source>
</evidence>